<name>A0ABR3WHS4_9PEZI</name>
<keyword evidence="3" id="KW-0804">Transcription</keyword>
<keyword evidence="8" id="KW-1185">Reference proteome</keyword>
<dbReference type="Gene3D" id="4.10.240.10">
    <property type="entry name" value="Zn(2)-C6 fungal-type DNA-binding domain"/>
    <property type="match status" value="1"/>
</dbReference>
<keyword evidence="1" id="KW-0805">Transcription regulation</keyword>
<feature type="domain" description="Zn(2)-C6 fungal-type" evidence="6">
    <location>
        <begin position="83"/>
        <end position="113"/>
    </location>
</feature>
<proteinExistence type="predicted"/>
<organism evidence="7 8">
    <name type="scientific">Phialemonium thermophilum</name>
    <dbReference type="NCBI Taxonomy" id="223376"/>
    <lineage>
        <taxon>Eukaryota</taxon>
        <taxon>Fungi</taxon>
        <taxon>Dikarya</taxon>
        <taxon>Ascomycota</taxon>
        <taxon>Pezizomycotina</taxon>
        <taxon>Sordariomycetes</taxon>
        <taxon>Sordariomycetidae</taxon>
        <taxon>Cephalothecales</taxon>
        <taxon>Cephalothecaceae</taxon>
        <taxon>Phialemonium</taxon>
    </lineage>
</organism>
<dbReference type="SMART" id="SM00066">
    <property type="entry name" value="GAL4"/>
    <property type="match status" value="1"/>
</dbReference>
<protein>
    <recommendedName>
        <fullName evidence="6">Zn(2)-C6 fungal-type domain-containing protein</fullName>
    </recommendedName>
</protein>
<dbReference type="PROSITE" id="PS00463">
    <property type="entry name" value="ZN2_CY6_FUNGAL_1"/>
    <property type="match status" value="1"/>
</dbReference>
<dbReference type="InterPro" id="IPR050675">
    <property type="entry name" value="OAF3"/>
</dbReference>
<feature type="compositionally biased region" description="Basic and acidic residues" evidence="5">
    <location>
        <begin position="1"/>
        <end position="10"/>
    </location>
</feature>
<dbReference type="PANTHER" id="PTHR31069:SF12">
    <property type="entry name" value="TRANSCRIPTION FACTOR DOMAIN-CONTAINING PROTEIN"/>
    <property type="match status" value="1"/>
</dbReference>
<dbReference type="Proteomes" id="UP001586593">
    <property type="component" value="Unassembled WGS sequence"/>
</dbReference>
<evidence type="ECO:0000313" key="7">
    <source>
        <dbReference type="EMBL" id="KAL1862510.1"/>
    </source>
</evidence>
<dbReference type="InterPro" id="IPR001138">
    <property type="entry name" value="Zn2Cys6_DnaBD"/>
</dbReference>
<evidence type="ECO:0000256" key="5">
    <source>
        <dbReference type="SAM" id="MobiDB-lite"/>
    </source>
</evidence>
<evidence type="ECO:0000256" key="2">
    <source>
        <dbReference type="ARBA" id="ARBA00023125"/>
    </source>
</evidence>
<dbReference type="PANTHER" id="PTHR31069">
    <property type="entry name" value="OLEATE-ACTIVATED TRANSCRIPTION FACTOR 1-RELATED"/>
    <property type="match status" value="1"/>
</dbReference>
<keyword evidence="2" id="KW-0238">DNA-binding</keyword>
<evidence type="ECO:0000313" key="8">
    <source>
        <dbReference type="Proteomes" id="UP001586593"/>
    </source>
</evidence>
<comment type="caution">
    <text evidence="7">The sequence shown here is derived from an EMBL/GenBank/DDBJ whole genome shotgun (WGS) entry which is preliminary data.</text>
</comment>
<gene>
    <name evidence="7" type="ORF">VTK73DRAFT_6768</name>
</gene>
<keyword evidence="4" id="KW-0539">Nucleus</keyword>
<evidence type="ECO:0000256" key="4">
    <source>
        <dbReference type="ARBA" id="ARBA00023242"/>
    </source>
</evidence>
<feature type="region of interest" description="Disordered" evidence="5">
    <location>
        <begin position="1"/>
        <end position="22"/>
    </location>
</feature>
<dbReference type="Pfam" id="PF00172">
    <property type="entry name" value="Zn_clus"/>
    <property type="match status" value="1"/>
</dbReference>
<dbReference type="PROSITE" id="PS50048">
    <property type="entry name" value="ZN2_CY6_FUNGAL_2"/>
    <property type="match status" value="1"/>
</dbReference>
<dbReference type="InterPro" id="IPR036864">
    <property type="entry name" value="Zn2-C6_fun-type_DNA-bd_sf"/>
</dbReference>
<dbReference type="CDD" id="cd00067">
    <property type="entry name" value="GAL4"/>
    <property type="match status" value="1"/>
</dbReference>
<evidence type="ECO:0000256" key="3">
    <source>
        <dbReference type="ARBA" id="ARBA00023163"/>
    </source>
</evidence>
<sequence length="490" mass="54421">MEFAEQRREITVVPTADSTSSDSFNSFDSFDNIVRHPGAYYILIRSSSAQLSSLRPHFQRRTPAMAQSLTSVERDNPPPRRKSCFACTKARRRCDQARPACQRCTRRHIDCQYPHDVRHRRDQASSHAPSAAVIGASAQSHLSSDLAVLQAPRRSADPTDFMLDPLGDFLGVMAFSSSSGGVMDPSAWEPSLALIPLTPAGTVQPWLDRSQVVGDPKTSQDFTSRLQYSLEKISASPRQMVLENTMPWCHAHLYDDHMPKSMQDAVSLAAFFEARNSTNARTIRSCIESRVQDLVSSPCPSAPLEILARTHALLVYQILRLQDDDLRVRMSCDATMPLLEQAAYALLPHIVFHDPAGGGQGQPSDGPADLPLYPIAATREFWESWVFQESARRTLAVVLFFLLSYRYLKGDAKPQCTSPGPYPCRSLTLSAHLWRASDPVDFALAWRDREHFVVHGKAGDDIDDFGKILLTTVLGVDQAKGWLAVRGATL</sequence>
<reference evidence="7 8" key="1">
    <citation type="journal article" date="2024" name="Commun. Biol.">
        <title>Comparative genomic analysis of thermophilic fungi reveals convergent evolutionary adaptations and gene losses.</title>
        <authorList>
            <person name="Steindorff A.S."/>
            <person name="Aguilar-Pontes M.V."/>
            <person name="Robinson A.J."/>
            <person name="Andreopoulos B."/>
            <person name="LaButti K."/>
            <person name="Kuo A."/>
            <person name="Mondo S."/>
            <person name="Riley R."/>
            <person name="Otillar R."/>
            <person name="Haridas S."/>
            <person name="Lipzen A."/>
            <person name="Grimwood J."/>
            <person name="Schmutz J."/>
            <person name="Clum A."/>
            <person name="Reid I.D."/>
            <person name="Moisan M.C."/>
            <person name="Butler G."/>
            <person name="Nguyen T.T.M."/>
            <person name="Dewar K."/>
            <person name="Conant G."/>
            <person name="Drula E."/>
            <person name="Henrissat B."/>
            <person name="Hansel C."/>
            <person name="Singer S."/>
            <person name="Hutchinson M.I."/>
            <person name="de Vries R.P."/>
            <person name="Natvig D.O."/>
            <person name="Powell A.J."/>
            <person name="Tsang A."/>
            <person name="Grigoriev I.V."/>
        </authorList>
    </citation>
    <scope>NUCLEOTIDE SEQUENCE [LARGE SCALE GENOMIC DNA]</scope>
    <source>
        <strain evidence="7 8">ATCC 24622</strain>
    </source>
</reference>
<dbReference type="EMBL" id="JAZHXJ010000398">
    <property type="protein sequence ID" value="KAL1862510.1"/>
    <property type="molecule type" value="Genomic_DNA"/>
</dbReference>
<evidence type="ECO:0000256" key="1">
    <source>
        <dbReference type="ARBA" id="ARBA00023015"/>
    </source>
</evidence>
<accession>A0ABR3WHS4</accession>
<evidence type="ECO:0000259" key="6">
    <source>
        <dbReference type="PROSITE" id="PS50048"/>
    </source>
</evidence>
<dbReference type="SUPFAM" id="SSF57701">
    <property type="entry name" value="Zn2/Cys6 DNA-binding domain"/>
    <property type="match status" value="1"/>
</dbReference>